<comment type="caution">
    <text evidence="1">The sequence shown here is derived from an EMBL/GenBank/DDBJ whole genome shotgun (WGS) entry which is preliminary data.</text>
</comment>
<dbReference type="Proteomes" id="UP000035721">
    <property type="component" value="Unassembled WGS sequence"/>
</dbReference>
<dbReference type="Pfam" id="PF10604">
    <property type="entry name" value="Polyketide_cyc2"/>
    <property type="match status" value="1"/>
</dbReference>
<dbReference type="SUPFAM" id="SSF55961">
    <property type="entry name" value="Bet v1-like"/>
    <property type="match status" value="1"/>
</dbReference>
<evidence type="ECO:0000313" key="2">
    <source>
        <dbReference type="Proteomes" id="UP000035721"/>
    </source>
</evidence>
<evidence type="ECO:0008006" key="3">
    <source>
        <dbReference type="Google" id="ProtNLM"/>
    </source>
</evidence>
<reference evidence="1 2" key="1">
    <citation type="journal article" date="2013" name="ISME J.">
        <title>A metabolic model for members of the genus Tetrasphaera involved in enhanced biological phosphorus removal.</title>
        <authorList>
            <person name="Kristiansen R."/>
            <person name="Nguyen H.T.T."/>
            <person name="Saunders A.M."/>
            <person name="Nielsen J.L."/>
            <person name="Wimmer R."/>
            <person name="Le V.Q."/>
            <person name="McIlroy S.J."/>
            <person name="Petrovski S."/>
            <person name="Seviour R.J."/>
            <person name="Calteau A."/>
            <person name="Nielsen K.L."/>
            <person name="Nielsen P.H."/>
        </authorList>
    </citation>
    <scope>NUCLEOTIDE SEQUENCE [LARGE SCALE GENOMIC DNA]</scope>
    <source>
        <strain evidence="1 2">T1-X7</strain>
    </source>
</reference>
<dbReference type="InterPro" id="IPR019587">
    <property type="entry name" value="Polyketide_cyclase/dehydratase"/>
</dbReference>
<organism evidence="1 2">
    <name type="scientific">Nostocoides japonicum T1-X7</name>
    <dbReference type="NCBI Taxonomy" id="1194083"/>
    <lineage>
        <taxon>Bacteria</taxon>
        <taxon>Bacillati</taxon>
        <taxon>Actinomycetota</taxon>
        <taxon>Actinomycetes</taxon>
        <taxon>Micrococcales</taxon>
        <taxon>Intrasporangiaceae</taxon>
        <taxon>Nostocoides</taxon>
    </lineage>
</organism>
<protein>
    <recommendedName>
        <fullName evidence="3">Polyketide cyclase/dehydrase</fullName>
    </recommendedName>
</protein>
<dbReference type="Gene3D" id="3.30.530.20">
    <property type="match status" value="1"/>
</dbReference>
<dbReference type="AlphaFoldDB" id="A0A077LVD5"/>
<accession>A0A077LVD5</accession>
<name>A0A077LVD5_9MICO</name>
<dbReference type="InterPro" id="IPR023393">
    <property type="entry name" value="START-like_dom_sf"/>
</dbReference>
<proteinExistence type="predicted"/>
<dbReference type="STRING" id="1194083.BN12_10116"/>
<gene>
    <name evidence="1" type="ORF">BN12_10116</name>
</gene>
<sequence>MSIMWTTEVTGDSAATPAEVFAVLADPEHWHEWNDGVAGIRMNGPFAAGATAVMVFPDATELPFTLAWVEQDRGFEDVTEVPGAGVTVHVRHELEPTTAGTRITYRCTVDGPDPTAGDVGAGVSADFGDVIAALAARAEHRSL</sequence>
<keyword evidence="2" id="KW-1185">Reference proteome</keyword>
<dbReference type="EMBL" id="CAJB01000001">
    <property type="protein sequence ID" value="CCH75969.1"/>
    <property type="molecule type" value="Genomic_DNA"/>
</dbReference>
<evidence type="ECO:0000313" key="1">
    <source>
        <dbReference type="EMBL" id="CCH75969.1"/>
    </source>
</evidence>